<feature type="compositionally biased region" description="Low complexity" evidence="21">
    <location>
        <begin position="4283"/>
        <end position="4308"/>
    </location>
</feature>
<evidence type="ECO:0000256" key="3">
    <source>
        <dbReference type="ARBA" id="ARBA00004906"/>
    </source>
</evidence>
<feature type="binding site" evidence="20">
    <location>
        <position position="5275"/>
    </location>
    <ligand>
        <name>Mg(2+)</name>
        <dbReference type="ChEBI" id="CHEBI:18420"/>
    </ligand>
</feature>
<keyword evidence="15" id="KW-0206">Cytoskeleton</keyword>
<evidence type="ECO:0000256" key="7">
    <source>
        <dbReference type="ARBA" id="ARBA00022490"/>
    </source>
</evidence>
<organism evidence="22 23">
    <name type="scientific">Anopheles albimanus</name>
    <name type="common">New world malaria mosquito</name>
    <dbReference type="NCBI Taxonomy" id="7167"/>
    <lineage>
        <taxon>Eukaryota</taxon>
        <taxon>Metazoa</taxon>
        <taxon>Ecdysozoa</taxon>
        <taxon>Arthropoda</taxon>
        <taxon>Hexapoda</taxon>
        <taxon>Insecta</taxon>
        <taxon>Pterygota</taxon>
        <taxon>Neoptera</taxon>
        <taxon>Endopterygota</taxon>
        <taxon>Diptera</taxon>
        <taxon>Nematocera</taxon>
        <taxon>Culicoidea</taxon>
        <taxon>Culicidae</taxon>
        <taxon>Anophelinae</taxon>
        <taxon>Anopheles</taxon>
    </lineage>
</organism>
<feature type="compositionally biased region" description="Polar residues" evidence="21">
    <location>
        <begin position="1447"/>
        <end position="1461"/>
    </location>
</feature>
<dbReference type="EnsemblMetazoa" id="AALB010248-RA">
    <property type="protein sequence ID" value="AALB010248-PA"/>
    <property type="gene ID" value="AALB010248"/>
</dbReference>
<evidence type="ECO:0000256" key="16">
    <source>
        <dbReference type="ARBA" id="ARBA00023288"/>
    </source>
</evidence>
<dbReference type="PROSITE" id="PS00626">
    <property type="entry name" value="RCC1_2"/>
    <property type="match status" value="1"/>
</dbReference>
<dbReference type="SMART" id="SM00177">
    <property type="entry name" value="ARF"/>
    <property type="match status" value="1"/>
</dbReference>
<feature type="region of interest" description="Disordered" evidence="21">
    <location>
        <begin position="2688"/>
        <end position="2766"/>
    </location>
</feature>
<dbReference type="InterPro" id="IPR001199">
    <property type="entry name" value="Cyt_B5-like_heme/steroid-bd"/>
</dbReference>
<feature type="binding site" evidence="19">
    <location>
        <begin position="5377"/>
        <end position="5380"/>
    </location>
    <ligand>
        <name>GTP</name>
        <dbReference type="ChEBI" id="CHEBI:37565"/>
    </ligand>
</feature>
<keyword evidence="7" id="KW-0963">Cytoplasm</keyword>
<evidence type="ECO:0000256" key="6">
    <source>
        <dbReference type="ARBA" id="ARBA00019766"/>
    </source>
</evidence>
<dbReference type="Gene3D" id="1.10.8.10">
    <property type="entry name" value="DNA helicase RuvA subunit, C-terminal domain"/>
    <property type="match status" value="1"/>
</dbReference>
<dbReference type="PRINTS" id="PR00633">
    <property type="entry name" value="RCCNDNSATION"/>
</dbReference>
<feature type="compositionally biased region" description="Polar residues" evidence="21">
    <location>
        <begin position="2698"/>
        <end position="2707"/>
    </location>
</feature>
<dbReference type="Proteomes" id="UP000069272">
    <property type="component" value="Chromosome 3R"/>
</dbReference>
<comment type="subcellular location">
    <subcellularLocation>
        <location evidence="2">Cytoplasm</location>
        <location evidence="2">Cytoskeleton</location>
        <location evidence="2">Microtubule organizing center</location>
        <location evidence="2">Centrosome</location>
        <location evidence="2">Centriole</location>
    </subcellularLocation>
</comment>
<dbReference type="InterPro" id="IPR035983">
    <property type="entry name" value="Hect_E3_ubiquitin_ligase"/>
</dbReference>
<dbReference type="InterPro" id="IPR006624">
    <property type="entry name" value="Beta-propeller_rpt_TECPR"/>
</dbReference>
<evidence type="ECO:0000256" key="10">
    <source>
        <dbReference type="ARBA" id="ARBA00022707"/>
    </source>
</evidence>
<dbReference type="InterPro" id="IPR009091">
    <property type="entry name" value="RCC1/BLIP-II"/>
</dbReference>
<feature type="compositionally biased region" description="Polar residues" evidence="21">
    <location>
        <begin position="2843"/>
        <end position="2853"/>
    </location>
</feature>
<accession>A0A182FUL3</accession>
<keyword evidence="14 19" id="KW-0342">GTP-binding</keyword>
<dbReference type="Pfam" id="PF00632">
    <property type="entry name" value="HECT"/>
    <property type="match status" value="1"/>
</dbReference>
<name>A0A182FUL3_ANOAL</name>
<evidence type="ECO:0000256" key="12">
    <source>
        <dbReference type="ARBA" id="ARBA00022741"/>
    </source>
</evidence>
<dbReference type="PANTHER" id="PTHR22872:SF2">
    <property type="entry name" value="INHIBITOR OF BRUTON TYROSINE KINASE"/>
    <property type="match status" value="1"/>
</dbReference>
<dbReference type="CDD" id="cd08664">
    <property type="entry name" value="APC10-HERC2"/>
    <property type="match status" value="1"/>
</dbReference>
<dbReference type="VEuPathDB" id="VectorBase:AALB20_036548"/>
<dbReference type="GO" id="GO:0005525">
    <property type="term" value="F:GTP binding"/>
    <property type="evidence" value="ECO:0007669"/>
    <property type="project" value="UniProtKB-KW"/>
</dbReference>
<dbReference type="InterPro" id="IPR010606">
    <property type="entry name" value="Mib_Herc2"/>
</dbReference>
<dbReference type="FunFam" id="2.130.10.30:FF:000006">
    <property type="entry name" value="E3 ubiquitin-protein ligase HERC2 isoform X1"/>
    <property type="match status" value="1"/>
</dbReference>
<dbReference type="FunFam" id="2.130.10.30:FF:000003">
    <property type="entry name" value="E3 ubiquitin-protein ligase HERC2 isoform X1"/>
    <property type="match status" value="1"/>
</dbReference>
<dbReference type="InterPro" id="IPR006689">
    <property type="entry name" value="Small_GTPase_ARF/SAR"/>
</dbReference>
<feature type="binding site" evidence="19">
    <location>
        <position position="5319"/>
    </location>
    <ligand>
        <name>GTP</name>
        <dbReference type="ChEBI" id="CHEBI:37565"/>
    </ligand>
</feature>
<dbReference type="FunFam" id="3.30.2410.10:FF:000006">
    <property type="entry name" value="probable E3 ubiquitin-protein ligase HERC1 isoform X2"/>
    <property type="match status" value="1"/>
</dbReference>
<evidence type="ECO:0000256" key="13">
    <source>
        <dbReference type="ARBA" id="ARBA00022786"/>
    </source>
</evidence>
<evidence type="ECO:0000313" key="23">
    <source>
        <dbReference type="Proteomes" id="UP000069272"/>
    </source>
</evidence>
<dbReference type="Pfam" id="PF25390">
    <property type="entry name" value="WD40_RLD"/>
    <property type="match status" value="3"/>
</dbReference>
<keyword evidence="20" id="KW-0479">Metal-binding</keyword>
<dbReference type="SUPFAM" id="SSF56204">
    <property type="entry name" value="Hect, E3 ligase catalytic domain"/>
    <property type="match status" value="1"/>
</dbReference>
<dbReference type="Gene3D" id="2.60.120.260">
    <property type="entry name" value="Galactose-binding domain-like"/>
    <property type="match status" value="1"/>
</dbReference>
<feature type="binding site" evidence="20">
    <location>
        <position position="5256"/>
    </location>
    <ligand>
        <name>Mg(2+)</name>
        <dbReference type="ChEBI" id="CHEBI:18420"/>
    </ligand>
</feature>
<evidence type="ECO:0000256" key="4">
    <source>
        <dbReference type="ARBA" id="ARBA00010290"/>
    </source>
</evidence>
<evidence type="ECO:0000256" key="2">
    <source>
        <dbReference type="ARBA" id="ARBA00004114"/>
    </source>
</evidence>
<feature type="compositionally biased region" description="Gly residues" evidence="21">
    <location>
        <begin position="143"/>
        <end position="153"/>
    </location>
</feature>
<feature type="compositionally biased region" description="Basic and acidic residues" evidence="21">
    <location>
        <begin position="2830"/>
        <end position="2842"/>
    </location>
</feature>
<keyword evidence="20" id="KW-0460">Magnesium</keyword>
<feature type="binding site" evidence="19">
    <location>
        <begin position="5249"/>
        <end position="5256"/>
    </location>
    <ligand>
        <name>GTP</name>
        <dbReference type="ChEBI" id="CHEBI:37565"/>
    </ligand>
</feature>
<dbReference type="PROSITE" id="PS50012">
    <property type="entry name" value="RCC1_3"/>
    <property type="match status" value="18"/>
</dbReference>
<feature type="region of interest" description="Disordered" evidence="21">
    <location>
        <begin position="4283"/>
        <end position="4311"/>
    </location>
</feature>
<feature type="region of interest" description="Disordered" evidence="21">
    <location>
        <begin position="2601"/>
        <end position="2637"/>
    </location>
</feature>
<sequence>MQSTGATQTTASAATATTTAGNGAGASVAGPPGSAGACSEVFFRALPYLDEKWLKADVGSALRSAEDLANLWNHLIQDEEVGIERWPTALNANGDVAYLRTDGRYYCGAANLVCTCCKGICGPSSNCICSGCQSLELDGDGPGAPNGTNGAGGSKKSPTQNHTQVTDPVSSSPSSVLLDSWLWSPVPGTEEKKACIKKLIAEQREICLQAASNCLTANRTRQLLHVYRRYFIALQRCKTDERTDEKQHSAELVASESDAAKLLSKNSSVDRTGSNVGKDCDKATFSLARVGTRAALNFSFAFLRRAWRSGEDVELCSELLSEALEALQTLPEASLFDTSHMSTLWVEVVEKSIKFLRQVVLGDVMGGRCLVPKPDRHIALNLLLELGAQKGTLGGSLEGVLLLLTLHEKDSQSDDNRSPPQNTGAPLVPLLRRYEQIDSFSAFTSSDSFHFGPTESFLRFLSLPDNETSSVDLRQAAVIIVSHLDRLAKPHLPAGNYSTKVGKSNSQKLFTLGWSACSPELYGFTAAEATNADTAGSAANNVACFAHGSTSRYLTATIELPAGVQVRQVACSETSIYILTTTGQVLSLQHSNCHTPDTSAPKPIEGLECVNIVQLAAHCEGRHVLALTATGDVFSWGNGEGGRLGHGDTSSKDTPTRIVALAERQVTGVFCGSSYSAAITASGELYTWGRGTYGRLGHGNSEDKHLPTNVQVLKQQRVIHVALGCGDAHSLCVTDTGIVYAWGDGDFGKLGNGTCNGSSVPVAIELPQCSDGAVKVFSGSHFSVALGRDGTVYSWGKGHGGRLGHGHSEHTATPKAIQALEGKNIVDLAVGLAHCLALTGSGELYGWGRNDFQQLCPPCVTRDPIILLPILTTPPTLRIAGMAAGGAQSIVWCHSSTLGIPVKIPFVVDLSEHTFRLLDQLLCMVCGSQNVSNDAGRHHPPSQEAECIAVASLNLLRLQLHAMIVNNIHPRHVGLVEGSRLLASLKTRILSLAGGPVVLKTMQEAAQWTLQVGWSIILPTASERAQTLTSLLPSGHDGGTAATGGTGGAATSAGHRFMTDLLVGSLMAEGGLQTALNQAINHHQHQQRPHTDAASGTTTHLSLLHLLKQLLRNNSSLTQARLGQLMLGPYLKADESFCSPEPPSPSLDLLHKFQRLLLSYLYASQADDLNGAEALLYTYIQQLVGPCVSTLGKAYETILQGKDGVPEILCSDISDALLHELIIGLVLIQQDKPLLLSNFDWNRHLVPLLNALDGFNRLTADGEQQDTDDMGWPGIISRGAAKALPLQEETMLIRRSDIDNHQRDGGNWVIINGNVYDVKDYQAENGLTQELLQSSGGKDISLEIGNPQHRPAFEFITSYLRVGRYAVSEMCESGTNPRPMVLLTHFHSECLLAYLLGLRASILQVGSVLQPAELQCRNLLNSNVLSGGLQVLQPSNPFDEEKGEARSSGSTAGSTPTDASTQLPMISDVPAMVANWPLVLISQRVDTLLANLGEGKMTDPLVSAWMAVCERYCKENHLIWHQEFPPEHPVAELERLLMAVLVRHQALGPLALAVVDRELSGIGSKPPQPVVTIIRTVHQTKWAIVKMRQQLNRSYKEVCTPMIDKCRFLLYEIRPAISLEQHGLARLHILHRLPRFKTLVRRIIRDLRMAKRQLRLACQAAKPDDIVNVTIQSQLLTGSTGKLQSQENLTSSTGHLKHLHQGAVPAAMAAISTENLVNESLIKVASLESLGSGGATNVPGRPVDRSGSPVILLANVKQSTVAASSIENLLLTGSTASDGGAVEPPCCGHVGSDSETCSCCNHNVVETGTVVGKKISFTTDDPTIKTPTNEVIEFAGPVGGGGGGGGGDTTKSAKVAAGESEFINNVIANLSEKCLLASYPAEFKNDTSQQIVEFILHDQCDVETLRRAMYCQIQRYQLRRQGLEMLNELLRINGLFDAVQYSLFNGFLGLHVEHASGGGVGRDSTSEGLDSFLRPGAEHVLDNLNMITAYQKADILITEAKIIEWAVGELQKYVNQDKINGRHRTHGEKDNSNLGTYVFLKKLPRARFLLSIFGLLSRKYEANELSLLINSGILGTIMGLLRQTGTDMPSSKNASDTSVIYEDVVTNLKSSKEGLSGPELSKFMKIGTRIARGADWKWGEQDGPGGEGRIISEIGEDGWVRVEWDNGSTNSYRMGKEGKYDLRLADSALKALSPDKDSEREDFNEQQINNESHPTKLLRNVCIKTLQMLFASVGLHADKMERNALRAVASMFRTMLQPAIDGSNSNRAAVACSSTSTYNFGLEQWTVMGFLRAISSSPALSRQLTSPIWIELVFDILSAPIASKKDVYKKLHCLRLMQSTLVNWGPEERPRIEPLVSQLFDMLGCIALSCPNDSSLLPPSSTPAADAKSRVLYSASHSGTVAEEMVLLIRKLHTMPLWNEAINSLIQQKLCLTADVLLVNELEGVSECDKRAIMGTLGTIGGCDSRPRIGLNLTLDGVRGTISRLTKKGKVVMNVHSAVETKKIAIFRVPECADVGAFSLSKVTVNEMLLNSCAVMFYGVGQSGLYGGGCGGGGGSGGGVSVSPTLLQSQQINFAALKATKVLFRNQSLLRRILRQRSPGLTRGVSRDSVGSSADRDLSPDGTDGGKVRSESNTSDESQPYYAAELLIQTILLRATQPSPLKACYTYQEMELAALNISQMLASHVHSNTVPPADASNAGGSKKTTSWSQQQQQQSGGGQPTMIHGVPVYNNNNNNNDGSSQASDHLPGTPASGRRTNTSQQAASTAPVAPAALVLQIMEMGFTRKSIEVAYRSLMQQNEHGCPTAEQVVQWILEHPDVTANLGLSEKCTDHDHDRGGAHSDTESVSSDTMEGSSQQDCVGGYVTYKCREDFKSADLYAMYVRGLICPGMLVRCCQDFEEIRKGDIGTVLKVEPESLHDLNVRVDWQMHDRPYWMCFVHLEILEPPGTSGADTSAGTGTIMIGSHVRLLRSATQNYLSRFSSVPRGATGVVTSLNGTEATVEFLQQMTWNGSVSELELLSNPTTYGPGSLGSASGVGASGAASSSGTGSYDIIDDWSRCIRSLTVSSNEASAKHLLDRSANSYWQSASTSPQSKHWIRLEMHDQVLIQSLTMHVDPDDFSHMPSLVVIRVGETVSTLKEKCYVLINPTDVAVQLMPDCKQYYPWVEIFIKQCRNNGIQCKVHGLSIVGKRRQTNLESMLQATGFLASENETIAEPSYSTSSNYADEPSLNELSSKVLVWGLNDKEQLGGLKGSKVKLPTYSSVLSQLKPIHIAGGSKSLFIVSQDGKLYACGEGTNGRLGLGHNNNVPTPKQVPILSQYVVKKVAVHSGGKHAMALTLDGKVFSWGEGEDGKLGHGNRLTLEKPKLIETLRTKRIRDIACGSSHSAAITSSGELYTWGLGEYGRLGHGDNCTQLKPKLVTALADHRVVQVACGSRDAQTLCLTEEGLVFSWGDGDFGKLGRGGSEGCSIPHQVERLNGVGVMQIECGAQFSLALTKSGEVWTWGKGDYYRLGHGTDQHVRKPTPIQGLRGKKVIHVAVGALHCLAVTDSGQVYAWGDNDHGQQGSGNTIVNKKPSLVLGLDGIFVNRVACGSSHSVAWSLPQNQTEKDKKEPVPFAVAKDPLGSHSLGIYASDGTEATTSSPLPIASGNRQQRPSLSEIVLSLETYGARQAALTHILNAMSILHARACIIAALTCHSQLTAVDKLGLCGGGGGCSVLVGGGGTGTGTADLGRTVSPISEADEPGVVKMATDSVLVQQNETIAHGGGEGPADMNGLATTHDLTDGDIPIISGMNNTLGAYRSLTGSLSMSASISSCNATQRHSKMSASAMSVMAATMTHHDDIMNNDGTANSLDDFTALLGEPEAKHLIELLKLSVFGRTGTASTAETIASTLIALAKANGTITNMLIETCITELEDLCTSRHSLGKLPKPVVQETSHPYIDDIILVGHVKIPGAESLRIEFDSQCSTERRNDPLIIIDGSGNVVATRSGREYPLWAQEIRIPGDEMRWKFTSDNSVNGWGWRFYVHAVMPESYLQELGSDRTVLSQPSIALVMALLDALPVPADNTSVLLRLTSALSQCAQLSSLTVAQRIWSLKKMHQLLCTTTNSGSQTSRDGLKPTDPAVMEILTPLVPIILRQYDYEEPQVRSGIHLMHSEYFKTLVALACDMHMDTLLLPQSDPHRWAWFRRYCAAVRVAQALTRRVNLPAPFCLEVRKKLAEIASPAAPNSCTSASTVPGGGLLVASGGGGGNAVSLIQHSSSAGLVHPQHHSLAFDLTSTCVVSGSSTASTSSSSATGTTTVTAGSSSSMLDSDSHGVVGASHQQLVTSDAHGVKYLHEDHSYFTPQYDSQLLQWFNRRPEDWAFSWGGASTIFGWGHNHRGQLGGLDGSRIKMPTPCEALSLLRPIQIAGGEQTLYAVTPDGKLYATGYGAGGRLGIGGTDSVATPTLVESLQHVMIKKVAVNSGGKHCLALSSDGEVFSWGEGEDGKLGHGNRDSYDRPKLIEALSGIGVIDIACGSAHSACITSQGHVLTWGKGRYGRLGHGDSEDQLQPKLVEALLGYRAIDIACGSGDAQTLCITDDDNVWSWGDGDYGKLGRGGSDGCKVPMKIESLAGLGVTKVECGSQFSVALTRSGSVYTWGKGDYHRLGHGNTDHVRRPKKVAALQGKKIISIATGSLHCVACSDGGEVFTWGDNDEGQLGDGTVSAIQRPRLVQSLQGKHIVKVICGSAHTLALSTYQLSEAVRPPPSPPLEYDLVRDIAPEVLHARLVLLHHFSELLCPCLAMLPIAGPLSLASLKDVLVYSIKETGFRKVIQTTMVRDKPHGPVIELNRIQVKRSRMRSGNGLAGVDGMKSVFGQMVQKLPLLTQEALSMPHRVWKVKFVGESVDDCGGGFSESIAEMCDELQNGSVPLLIQTPNGRGEAGANRDCFLLDPTLTSVLHMNMFRFLGVLMGIAVRTGSPLSLNLAEPVWRQLAGETLRPSDLTEVDRDYITGLLYIRDVESDPKVFASIELPFSTPSAKGHEVPLSTKYTKITPDNRSEYVKLALNYRIHEFDEQVKAVRDGMSKVIPVPLLSLFSAAELQAMVCGSPDIPLCLLKTVATYKGVESTAPLVQWFWEVMEEFTNQERSLFLRFVWGRTRLPRTIADFRGRDFVLQVLDKYNPPDHFLPESYTCFFLLKMPRYSCKAVLQEKLKYAIYFCKSIDTDEYARVAMGDPTEATGSEDNTSQTMGLFDKLANMLKMKKEQINILVVGLNNSGKSTIVNHFKNPNERTSIIVPTVGFSVERFEMALAADGLLFLILMEKVCLLIPDQGVFFTAFDMSGATRYRSLWEHHFKSCQGIVFVIDSSDRMRLVVVKDELEILLQHPDIANRRVPILFFANKMDCTDALSSVKIAAGLGLEKIKDKPWHISSSCAITGEGLQDGVQWMVHQIRECVANSKERR</sequence>
<reference evidence="22 23" key="1">
    <citation type="journal article" date="2017" name="G3 (Bethesda)">
        <title>The Physical Genome Mapping of Anopheles albimanus Corrected Scaffold Misassemblies and Identified Interarm Rearrangements in Genus Anopheles.</title>
        <authorList>
            <person name="Artemov G.N."/>
            <person name="Peery A.N."/>
            <person name="Jiang X."/>
            <person name="Tu Z."/>
            <person name="Stegniy V.N."/>
            <person name="Sharakhova M.V."/>
            <person name="Sharakhov I.V."/>
        </authorList>
    </citation>
    <scope>NUCLEOTIDE SEQUENCE [LARGE SCALE GENOMIC DNA]</scope>
    <source>
        <strain evidence="22 23">ALBI9_A</strain>
    </source>
</reference>
<reference evidence="22" key="2">
    <citation type="submission" date="2022-08" db="UniProtKB">
        <authorList>
            <consortium name="EnsemblMetazoa"/>
        </authorList>
    </citation>
    <scope>IDENTIFICATION</scope>
    <source>
        <strain evidence="22">STECLA/ALBI9_A</strain>
    </source>
</reference>
<dbReference type="Pfam" id="PF00025">
    <property type="entry name" value="Arf"/>
    <property type="match status" value="1"/>
</dbReference>
<dbReference type="FunFam" id="2.130.10.30:FF:000004">
    <property type="entry name" value="E3 ubiquitin-protein ligase HERC2 isoform X2"/>
    <property type="match status" value="1"/>
</dbReference>
<dbReference type="Gene3D" id="2.130.10.30">
    <property type="entry name" value="Regulator of chromosome condensation 1/beta-lactamase-inhibitor protein II"/>
    <property type="match status" value="3"/>
</dbReference>
<keyword evidence="16" id="KW-0449">Lipoprotein</keyword>
<dbReference type="SUPFAM" id="SSF49785">
    <property type="entry name" value="Galactose-binding domain-like"/>
    <property type="match status" value="1"/>
</dbReference>
<dbReference type="Pfam" id="PF00415">
    <property type="entry name" value="RCC1"/>
    <property type="match status" value="3"/>
</dbReference>
<keyword evidence="12 19" id="KW-0547">Nucleotide-binding</keyword>
<dbReference type="InterPro" id="IPR021097">
    <property type="entry name" value="CPH_domain"/>
</dbReference>
<dbReference type="InterPro" id="IPR014722">
    <property type="entry name" value="Rib_uL2_dom2"/>
</dbReference>
<dbReference type="GO" id="GO:0046872">
    <property type="term" value="F:metal ion binding"/>
    <property type="evidence" value="ECO:0007669"/>
    <property type="project" value="UniProtKB-KW"/>
</dbReference>
<dbReference type="InterPro" id="IPR037252">
    <property type="entry name" value="Mib_Herc2_sf"/>
</dbReference>
<evidence type="ECO:0000256" key="11">
    <source>
        <dbReference type="ARBA" id="ARBA00022737"/>
    </source>
</evidence>
<dbReference type="SMART" id="SM00178">
    <property type="entry name" value="SAR"/>
    <property type="match status" value="1"/>
</dbReference>
<dbReference type="PROSITE" id="PS50255">
    <property type="entry name" value="CYTOCHROME_B5_2"/>
    <property type="match status" value="1"/>
</dbReference>
<dbReference type="SMART" id="SM01337">
    <property type="entry name" value="APC10"/>
    <property type="match status" value="1"/>
</dbReference>
<dbReference type="SUPFAM" id="SSF63748">
    <property type="entry name" value="Tudor/PWWP/MBT"/>
    <property type="match status" value="1"/>
</dbReference>
<dbReference type="FunFam" id="2.30.30.30:FF:000015">
    <property type="entry name" value="E3 ubiquitin-protein ligase HERC2"/>
    <property type="match status" value="1"/>
</dbReference>
<dbReference type="SUPFAM" id="SSF50985">
    <property type="entry name" value="RCC1/BLIP-II"/>
    <property type="match status" value="3"/>
</dbReference>
<dbReference type="Gene3D" id="2.30.30.30">
    <property type="match status" value="1"/>
</dbReference>
<dbReference type="InterPro" id="IPR036400">
    <property type="entry name" value="Cyt_B5-like_heme/steroid_sf"/>
</dbReference>
<evidence type="ECO:0000256" key="17">
    <source>
        <dbReference type="ARBA" id="ARBA00080834"/>
    </source>
</evidence>
<evidence type="ECO:0000256" key="5">
    <source>
        <dbReference type="ARBA" id="ARBA00012485"/>
    </source>
</evidence>
<dbReference type="GO" id="GO:0061630">
    <property type="term" value="F:ubiquitin protein ligase activity"/>
    <property type="evidence" value="ECO:0007669"/>
    <property type="project" value="UniProtKB-EC"/>
</dbReference>
<evidence type="ECO:0000256" key="1">
    <source>
        <dbReference type="ARBA" id="ARBA00000885"/>
    </source>
</evidence>
<comment type="pathway">
    <text evidence="3">Protein modification; protein ubiquitination.</text>
</comment>
<evidence type="ECO:0000313" key="22">
    <source>
        <dbReference type="EnsemblMetazoa" id="AALB010248-PA"/>
    </source>
</evidence>
<dbReference type="VEuPathDB" id="VectorBase:AALB010248"/>
<evidence type="ECO:0000256" key="20">
    <source>
        <dbReference type="PIRSR" id="PIRSR606689-2"/>
    </source>
</evidence>
<dbReference type="InterPro" id="IPR008979">
    <property type="entry name" value="Galactose-bd-like_sf"/>
</dbReference>
<evidence type="ECO:0000256" key="9">
    <source>
        <dbReference type="ARBA" id="ARBA00022679"/>
    </source>
</evidence>
<dbReference type="SUPFAM" id="SSF55856">
    <property type="entry name" value="Cytochrome b5-like heme/steroid binding domain"/>
    <property type="match status" value="1"/>
</dbReference>
<dbReference type="PROSITE" id="PS51284">
    <property type="entry name" value="DOC"/>
    <property type="match status" value="1"/>
</dbReference>
<dbReference type="InterPro" id="IPR027417">
    <property type="entry name" value="P-loop_NTPase"/>
</dbReference>
<dbReference type="Gene3D" id="3.40.50.300">
    <property type="entry name" value="P-loop containing nucleotide triphosphate hydrolases"/>
    <property type="match status" value="1"/>
</dbReference>
<dbReference type="GO" id="GO:0003924">
    <property type="term" value="F:GTPase activity"/>
    <property type="evidence" value="ECO:0007669"/>
    <property type="project" value="InterPro"/>
</dbReference>
<dbReference type="Pfam" id="PF00173">
    <property type="entry name" value="Cyt-b5"/>
    <property type="match status" value="1"/>
</dbReference>
<dbReference type="Pfam" id="PF06701">
    <property type="entry name" value="MIB_HERC2"/>
    <property type="match status" value="1"/>
</dbReference>
<comment type="catalytic activity">
    <reaction evidence="1">
        <text>S-ubiquitinyl-[E2 ubiquitin-conjugating enzyme]-L-cysteine + [acceptor protein]-L-lysine = [E2 ubiquitin-conjugating enzyme]-L-cysteine + N(6)-ubiquitinyl-[acceptor protein]-L-lysine.</text>
        <dbReference type="EC" id="2.3.2.26"/>
    </reaction>
</comment>
<evidence type="ECO:0000256" key="18">
    <source>
        <dbReference type="ARBA" id="ARBA00081609"/>
    </source>
</evidence>
<keyword evidence="11" id="KW-0677">Repeat</keyword>
<dbReference type="SMART" id="SM00119">
    <property type="entry name" value="HECTc"/>
    <property type="match status" value="1"/>
</dbReference>
<evidence type="ECO:0000256" key="19">
    <source>
        <dbReference type="PIRSR" id="PIRSR606689-1"/>
    </source>
</evidence>
<feature type="region of interest" description="Disordered" evidence="21">
    <location>
        <begin position="1435"/>
        <end position="1461"/>
    </location>
</feature>
<keyword evidence="10" id="KW-0519">Myristate</keyword>
<keyword evidence="13" id="KW-0833">Ubl conjugation pathway</keyword>
<dbReference type="STRING" id="7167.A0A182FUL3"/>
<dbReference type="Gene3D" id="3.30.2410.10">
    <property type="entry name" value="Hect, E3 ligase catalytic domain"/>
    <property type="match status" value="1"/>
</dbReference>
<dbReference type="PROSITE" id="PS51417">
    <property type="entry name" value="ARF"/>
    <property type="match status" value="1"/>
</dbReference>
<dbReference type="CDD" id="cd04157">
    <property type="entry name" value="Arl6"/>
    <property type="match status" value="1"/>
</dbReference>
<feature type="compositionally biased region" description="Polar residues" evidence="21">
    <location>
        <begin position="156"/>
        <end position="166"/>
    </location>
</feature>
<dbReference type="InterPro" id="IPR058923">
    <property type="entry name" value="RCC1-like_dom"/>
</dbReference>
<dbReference type="GO" id="GO:0016567">
    <property type="term" value="P:protein ubiquitination"/>
    <property type="evidence" value="ECO:0007669"/>
    <property type="project" value="InterPro"/>
</dbReference>
<dbReference type="Pfam" id="PF03256">
    <property type="entry name" value="ANAPC10"/>
    <property type="match status" value="1"/>
</dbReference>
<dbReference type="PROSITE" id="PS50237">
    <property type="entry name" value="HECT"/>
    <property type="match status" value="1"/>
</dbReference>
<dbReference type="FunFam" id="3.30.2160.10:FF:000010">
    <property type="entry name" value="E3 ubiquitin-protein ligase HERC2 isoform X2"/>
    <property type="match status" value="1"/>
</dbReference>
<dbReference type="FunFam" id="3.40.50.300:FF:001166">
    <property type="entry name" value="ADP-ribosylation factor D"/>
    <property type="match status" value="1"/>
</dbReference>
<dbReference type="SUPFAM" id="SSF159034">
    <property type="entry name" value="Mib/herc2 domain-like"/>
    <property type="match status" value="1"/>
</dbReference>
<feature type="region of interest" description="Disordered" evidence="21">
    <location>
        <begin position="2830"/>
        <end position="2853"/>
    </location>
</feature>
<keyword evidence="8" id="KW-0597">Phosphoprotein</keyword>
<feature type="region of interest" description="Disordered" evidence="21">
    <location>
        <begin position="143"/>
        <end position="175"/>
    </location>
</feature>
<protein>
    <recommendedName>
        <fullName evidence="6">ADP-ribosylation factor-like protein 6</fullName>
        <ecNumber evidence="5">2.3.2.26</ecNumber>
    </recommendedName>
    <alternativeName>
        <fullName evidence="17">HECT domain and RCC1-like domain-containing protein 2</fullName>
    </alternativeName>
    <alternativeName>
        <fullName evidence="18">HECT-type E3 ubiquitin transferase HERC2</fullName>
    </alternativeName>
</protein>
<dbReference type="Gene3D" id="3.30.2160.10">
    <property type="entry name" value="Hect, E3 ligase catalytic domain"/>
    <property type="match status" value="1"/>
</dbReference>
<dbReference type="PANTHER" id="PTHR22872">
    <property type="entry name" value="BTK-BINDING PROTEIN-RELATED"/>
    <property type="match status" value="1"/>
</dbReference>
<dbReference type="InterPro" id="IPR004939">
    <property type="entry name" value="APC_su10/DOC_dom"/>
</dbReference>
<dbReference type="SMART" id="SM01117">
    <property type="entry name" value="Cyt-b5"/>
    <property type="match status" value="1"/>
</dbReference>
<keyword evidence="9" id="KW-0808">Transferase</keyword>
<dbReference type="InterPro" id="IPR000569">
    <property type="entry name" value="HECT_dom"/>
</dbReference>
<evidence type="ECO:0000256" key="15">
    <source>
        <dbReference type="ARBA" id="ARBA00023212"/>
    </source>
</evidence>
<comment type="similarity">
    <text evidence="4">Belongs to the small GTPase superfamily. Arf family.</text>
</comment>
<dbReference type="FunFam" id="2.30.30.40:FF:000074">
    <property type="entry name" value="E3 ubiquitin-protein ligase HERC2 isoform X1"/>
    <property type="match status" value="1"/>
</dbReference>
<dbReference type="Gene3D" id="3.90.1750.10">
    <property type="entry name" value="Hect, E3 ligase catalytic domains"/>
    <property type="match status" value="1"/>
</dbReference>
<keyword evidence="23" id="KW-1185">Reference proteome</keyword>
<dbReference type="InterPro" id="IPR000408">
    <property type="entry name" value="Reg_chr_condens"/>
</dbReference>
<feature type="compositionally biased region" description="Basic and acidic residues" evidence="21">
    <location>
        <begin position="2614"/>
        <end position="2630"/>
    </location>
</feature>
<proteinExistence type="inferred from homology"/>
<evidence type="ECO:0000256" key="8">
    <source>
        <dbReference type="ARBA" id="ARBA00022553"/>
    </source>
</evidence>
<dbReference type="InterPro" id="IPR051625">
    <property type="entry name" value="Signaling_Regulatory_Domain"/>
</dbReference>
<dbReference type="CDD" id="cd00078">
    <property type="entry name" value="HECTc"/>
    <property type="match status" value="1"/>
</dbReference>
<dbReference type="GO" id="GO:0005814">
    <property type="term" value="C:centriole"/>
    <property type="evidence" value="ECO:0007669"/>
    <property type="project" value="UniProtKB-SubCell"/>
</dbReference>
<dbReference type="InterPro" id="IPR037976">
    <property type="entry name" value="HERC2_APC10"/>
</dbReference>
<dbReference type="SUPFAM" id="SSF52540">
    <property type="entry name" value="P-loop containing nucleoside triphosphate hydrolases"/>
    <property type="match status" value="1"/>
</dbReference>
<dbReference type="EC" id="2.3.2.26" evidence="5"/>
<dbReference type="SMART" id="SM00706">
    <property type="entry name" value="TECPR"/>
    <property type="match status" value="5"/>
</dbReference>
<dbReference type="Gene3D" id="3.10.120.10">
    <property type="entry name" value="Cytochrome b5-like heme/steroid binding domain"/>
    <property type="match status" value="1"/>
</dbReference>
<dbReference type="VEuPathDB" id="VectorBase:AALB20_038409"/>
<evidence type="ECO:0000256" key="21">
    <source>
        <dbReference type="SAM" id="MobiDB-lite"/>
    </source>
</evidence>
<dbReference type="PROSITE" id="PS51416">
    <property type="entry name" value="MIB_HERC2"/>
    <property type="match status" value="1"/>
</dbReference>
<dbReference type="GO" id="GO:0009966">
    <property type="term" value="P:regulation of signal transduction"/>
    <property type="evidence" value="ECO:0007669"/>
    <property type="project" value="UniProtKB-ARBA"/>
</dbReference>
<dbReference type="InterPro" id="IPR041839">
    <property type="entry name" value="Arl6"/>
</dbReference>
<dbReference type="Pfam" id="PF11515">
    <property type="entry name" value="Cul7"/>
    <property type="match status" value="1"/>
</dbReference>
<dbReference type="Gene3D" id="2.30.30.40">
    <property type="entry name" value="SH3 Domains"/>
    <property type="match status" value="1"/>
</dbReference>
<dbReference type="PROSITE" id="PS51419">
    <property type="entry name" value="RAB"/>
    <property type="match status" value="1"/>
</dbReference>
<evidence type="ECO:0000256" key="14">
    <source>
        <dbReference type="ARBA" id="ARBA00023134"/>
    </source>
</evidence>